<evidence type="ECO:0000313" key="4">
    <source>
        <dbReference type="Proteomes" id="UP000249363"/>
    </source>
</evidence>
<dbReference type="GeneID" id="63799530"/>
<gene>
    <name evidence="3" type="ORF">BHQ10_010316</name>
</gene>
<dbReference type="RefSeq" id="XP_040738818.1">
    <property type="nucleotide sequence ID" value="XM_040872933.1"/>
</dbReference>
<proteinExistence type="predicted"/>
<protein>
    <recommendedName>
        <fullName evidence="2">Serine hydrolase domain-containing protein</fullName>
    </recommendedName>
</protein>
<evidence type="ECO:0000259" key="2">
    <source>
        <dbReference type="Pfam" id="PF03959"/>
    </source>
</evidence>
<dbReference type="GO" id="GO:0016787">
    <property type="term" value="F:hydrolase activity"/>
    <property type="evidence" value="ECO:0007669"/>
    <property type="project" value="UniProtKB-KW"/>
</dbReference>
<dbReference type="EMBL" id="MIKG01000033">
    <property type="protein sequence ID" value="RAO74304.1"/>
    <property type="molecule type" value="Genomic_DNA"/>
</dbReference>
<dbReference type="PANTHER" id="PTHR48070:SF6">
    <property type="entry name" value="ESTERASE OVCA2"/>
    <property type="match status" value="1"/>
</dbReference>
<dbReference type="GO" id="GO:0019748">
    <property type="term" value="P:secondary metabolic process"/>
    <property type="evidence" value="ECO:0007669"/>
    <property type="project" value="TreeGrafter"/>
</dbReference>
<sequence>MRLLCLHGHGTNSQILEAQLEPLRSRLPGHWEFEFLDGEMDAPPPAGISEIFPGPYLCYHGEPIPEDVQAAYEMVLSVVQEEGPFDGVIGFSQGAAVASTMIAAEAERNPESEPFKFAIFFSATMPFDLSAGQLHLTLIGDDLTAVHQDSDGEDLKDNDIDWLKDCRSVGVIEEFESRRPRIAGASQEPQSIDVLLRFHPSTHGQRIHIPTVHIIGLNDSMANQGRDLAGICDPKLAQIVTHDGGHQLPRDAGTVGKVAEAIQWAVERTIFCN</sequence>
<dbReference type="OrthoDB" id="414698at2759"/>
<dbReference type="Pfam" id="PF03959">
    <property type="entry name" value="FSH1"/>
    <property type="match status" value="1"/>
</dbReference>
<dbReference type="InterPro" id="IPR005645">
    <property type="entry name" value="FSH-like_dom"/>
</dbReference>
<dbReference type="InterPro" id="IPR050593">
    <property type="entry name" value="LovG"/>
</dbReference>
<dbReference type="GO" id="GO:0005634">
    <property type="term" value="C:nucleus"/>
    <property type="evidence" value="ECO:0007669"/>
    <property type="project" value="TreeGrafter"/>
</dbReference>
<keyword evidence="4" id="KW-1185">Reference proteome</keyword>
<dbReference type="SUPFAM" id="SSF53474">
    <property type="entry name" value="alpha/beta-Hydrolases"/>
    <property type="match status" value="1"/>
</dbReference>
<dbReference type="Proteomes" id="UP000249363">
    <property type="component" value="Unassembled WGS sequence"/>
</dbReference>
<accession>A0A364LEQ9</accession>
<dbReference type="PANTHER" id="PTHR48070">
    <property type="entry name" value="ESTERASE OVCA2"/>
    <property type="match status" value="1"/>
</dbReference>
<dbReference type="Gene3D" id="3.40.50.1820">
    <property type="entry name" value="alpha/beta hydrolase"/>
    <property type="match status" value="1"/>
</dbReference>
<evidence type="ECO:0000313" key="3">
    <source>
        <dbReference type="EMBL" id="RAO74304.1"/>
    </source>
</evidence>
<reference evidence="3 4" key="1">
    <citation type="journal article" date="2017" name="Biotechnol. Biofuels">
        <title>Differential beta-glucosidase expression as a function of carbon source availability in Talaromyces amestolkiae: a genomic and proteomic approach.</title>
        <authorList>
            <person name="de Eugenio L.I."/>
            <person name="Mendez-Liter J.A."/>
            <person name="Nieto-Dominguez M."/>
            <person name="Alonso L."/>
            <person name="Gil-Munoz J."/>
            <person name="Barriuso J."/>
            <person name="Prieto A."/>
            <person name="Martinez M.J."/>
        </authorList>
    </citation>
    <scope>NUCLEOTIDE SEQUENCE [LARGE SCALE GENOMIC DNA]</scope>
    <source>
        <strain evidence="3 4">CIB</strain>
    </source>
</reference>
<dbReference type="AlphaFoldDB" id="A0A364LEQ9"/>
<keyword evidence="1" id="KW-0378">Hydrolase</keyword>
<comment type="caution">
    <text evidence="3">The sequence shown here is derived from an EMBL/GenBank/DDBJ whole genome shotgun (WGS) entry which is preliminary data.</text>
</comment>
<name>A0A364LEQ9_TALAM</name>
<feature type="domain" description="Serine hydrolase" evidence="2">
    <location>
        <begin position="2"/>
        <end position="256"/>
    </location>
</feature>
<dbReference type="GO" id="GO:0005737">
    <property type="term" value="C:cytoplasm"/>
    <property type="evidence" value="ECO:0007669"/>
    <property type="project" value="TreeGrafter"/>
</dbReference>
<dbReference type="InterPro" id="IPR029058">
    <property type="entry name" value="AB_hydrolase_fold"/>
</dbReference>
<organism evidence="3 4">
    <name type="scientific">Talaromyces amestolkiae</name>
    <dbReference type="NCBI Taxonomy" id="1196081"/>
    <lineage>
        <taxon>Eukaryota</taxon>
        <taxon>Fungi</taxon>
        <taxon>Dikarya</taxon>
        <taxon>Ascomycota</taxon>
        <taxon>Pezizomycotina</taxon>
        <taxon>Eurotiomycetes</taxon>
        <taxon>Eurotiomycetidae</taxon>
        <taxon>Eurotiales</taxon>
        <taxon>Trichocomaceae</taxon>
        <taxon>Talaromyces</taxon>
        <taxon>Talaromyces sect. Talaromyces</taxon>
    </lineage>
</organism>
<evidence type="ECO:0000256" key="1">
    <source>
        <dbReference type="ARBA" id="ARBA00022801"/>
    </source>
</evidence>